<dbReference type="EMBL" id="JYDQ01000025">
    <property type="protein sequence ID" value="KRY20409.1"/>
    <property type="molecule type" value="Genomic_DNA"/>
</dbReference>
<name>A0A0V1A7K6_9BILA</name>
<dbReference type="AlphaFoldDB" id="A0A0V1A7K6"/>
<evidence type="ECO:0000313" key="1">
    <source>
        <dbReference type="EMBL" id="KRY20409.1"/>
    </source>
</evidence>
<reference evidence="1 2" key="1">
    <citation type="submission" date="2015-01" db="EMBL/GenBank/DDBJ databases">
        <title>Evolution of Trichinella species and genotypes.</title>
        <authorList>
            <person name="Korhonen P.K."/>
            <person name="Edoardo P."/>
            <person name="Giuseppe L.R."/>
            <person name="Gasser R.B."/>
        </authorList>
    </citation>
    <scope>NUCLEOTIDE SEQUENCE [LARGE SCALE GENOMIC DNA]</scope>
    <source>
        <strain evidence="1">ISS2496</strain>
    </source>
</reference>
<dbReference type="Proteomes" id="UP000054783">
    <property type="component" value="Unassembled WGS sequence"/>
</dbReference>
<sequence>MSVSIFSYWPAVARFCSWKSRVPPNDCCSRRVRSPFPSTQAPAFVETMILPLVCPGALYNIALKKILKLDIGKTMMYASCSYLFLSMMRVTKTLASEHKAKQELKYERTKKTGRNRCEAATLLASVITVLLLFSKSAELLCNSICFAYPAVKSLEKFAKLNYSLCAT</sequence>
<accession>A0A0V1A7K6</accession>
<dbReference type="OrthoDB" id="10499372at2759"/>
<proteinExistence type="predicted"/>
<keyword evidence="2" id="KW-1185">Reference proteome</keyword>
<protein>
    <submittedName>
        <fullName evidence="1">Uncharacterized protein</fullName>
    </submittedName>
</protein>
<evidence type="ECO:0000313" key="2">
    <source>
        <dbReference type="Proteomes" id="UP000054783"/>
    </source>
</evidence>
<organism evidence="1 2">
    <name type="scientific">Trichinella patagoniensis</name>
    <dbReference type="NCBI Taxonomy" id="990121"/>
    <lineage>
        <taxon>Eukaryota</taxon>
        <taxon>Metazoa</taxon>
        <taxon>Ecdysozoa</taxon>
        <taxon>Nematoda</taxon>
        <taxon>Enoplea</taxon>
        <taxon>Dorylaimia</taxon>
        <taxon>Trichinellida</taxon>
        <taxon>Trichinellidae</taxon>
        <taxon>Trichinella</taxon>
    </lineage>
</organism>
<comment type="caution">
    <text evidence="1">The sequence shown here is derived from an EMBL/GenBank/DDBJ whole genome shotgun (WGS) entry which is preliminary data.</text>
</comment>
<gene>
    <name evidence="1" type="ORF">T12_6950</name>
</gene>